<comment type="caution">
    <text evidence="11">The sequence shown here is derived from an EMBL/GenBank/DDBJ whole genome shotgun (WGS) entry which is preliminary data.</text>
</comment>
<evidence type="ECO:0000256" key="2">
    <source>
        <dbReference type="ARBA" id="ARBA00001946"/>
    </source>
</evidence>
<dbReference type="EC" id="2.5.1.15" evidence="4 9"/>
<evidence type="ECO:0000313" key="11">
    <source>
        <dbReference type="EMBL" id="RAI31285.1"/>
    </source>
</evidence>
<keyword evidence="5 9" id="KW-0808">Transferase</keyword>
<dbReference type="GO" id="GO:0005829">
    <property type="term" value="C:cytosol"/>
    <property type="evidence" value="ECO:0007669"/>
    <property type="project" value="TreeGrafter"/>
</dbReference>
<dbReference type="GO" id="GO:0046872">
    <property type="term" value="F:metal ion binding"/>
    <property type="evidence" value="ECO:0007669"/>
    <property type="project" value="UniProtKB-KW"/>
</dbReference>
<evidence type="ECO:0000256" key="1">
    <source>
        <dbReference type="ARBA" id="ARBA00000012"/>
    </source>
</evidence>
<name>A0A327K0L8_9BRAD</name>
<keyword evidence="8 9" id="KW-0289">Folate biosynthesis</keyword>
<dbReference type="PANTHER" id="PTHR20941:SF1">
    <property type="entry name" value="FOLIC ACID SYNTHESIS PROTEIN FOL1"/>
    <property type="match status" value="1"/>
</dbReference>
<dbReference type="InterPro" id="IPR006390">
    <property type="entry name" value="DHP_synth_dom"/>
</dbReference>
<comment type="catalytic activity">
    <reaction evidence="1">
        <text>(7,8-dihydropterin-6-yl)methyl diphosphate + 4-aminobenzoate = 7,8-dihydropteroate + diphosphate</text>
        <dbReference type="Rhea" id="RHEA:19949"/>
        <dbReference type="ChEBI" id="CHEBI:17836"/>
        <dbReference type="ChEBI" id="CHEBI:17839"/>
        <dbReference type="ChEBI" id="CHEBI:33019"/>
        <dbReference type="ChEBI" id="CHEBI:72950"/>
        <dbReference type="EC" id="2.5.1.15"/>
    </reaction>
</comment>
<evidence type="ECO:0000256" key="3">
    <source>
        <dbReference type="ARBA" id="ARBA00004763"/>
    </source>
</evidence>
<organism evidence="11 12">
    <name type="scientific">Rhodoplanes elegans</name>
    <dbReference type="NCBI Taxonomy" id="29408"/>
    <lineage>
        <taxon>Bacteria</taxon>
        <taxon>Pseudomonadati</taxon>
        <taxon>Pseudomonadota</taxon>
        <taxon>Alphaproteobacteria</taxon>
        <taxon>Hyphomicrobiales</taxon>
        <taxon>Nitrobacteraceae</taxon>
        <taxon>Rhodoplanes</taxon>
    </lineage>
</organism>
<dbReference type="GO" id="GO:0046656">
    <property type="term" value="P:folic acid biosynthetic process"/>
    <property type="evidence" value="ECO:0007669"/>
    <property type="project" value="UniProtKB-KW"/>
</dbReference>
<keyword evidence="12" id="KW-1185">Reference proteome</keyword>
<dbReference type="SUPFAM" id="SSF51717">
    <property type="entry name" value="Dihydropteroate synthetase-like"/>
    <property type="match status" value="1"/>
</dbReference>
<evidence type="ECO:0000259" key="10">
    <source>
        <dbReference type="PROSITE" id="PS50972"/>
    </source>
</evidence>
<keyword evidence="6 9" id="KW-0479">Metal-binding</keyword>
<evidence type="ECO:0000256" key="9">
    <source>
        <dbReference type="RuleBase" id="RU361205"/>
    </source>
</evidence>
<reference evidence="11 12" key="1">
    <citation type="submission" date="2017-07" db="EMBL/GenBank/DDBJ databases">
        <title>Draft Genome Sequences of Select Purple Nonsulfur Bacteria.</title>
        <authorList>
            <person name="Lasarre B."/>
            <person name="Mckinlay J.B."/>
        </authorList>
    </citation>
    <scope>NUCLEOTIDE SEQUENCE [LARGE SCALE GENOMIC DNA]</scope>
    <source>
        <strain evidence="11 12">DSM 11907</strain>
    </source>
</reference>
<dbReference type="Pfam" id="PF00809">
    <property type="entry name" value="Pterin_bind"/>
    <property type="match status" value="1"/>
</dbReference>
<evidence type="ECO:0000313" key="12">
    <source>
        <dbReference type="Proteomes" id="UP000248863"/>
    </source>
</evidence>
<evidence type="ECO:0000256" key="6">
    <source>
        <dbReference type="ARBA" id="ARBA00022723"/>
    </source>
</evidence>
<evidence type="ECO:0000256" key="5">
    <source>
        <dbReference type="ARBA" id="ARBA00022679"/>
    </source>
</evidence>
<dbReference type="PROSITE" id="PS00793">
    <property type="entry name" value="DHPS_2"/>
    <property type="match status" value="1"/>
</dbReference>
<proteinExistence type="inferred from homology"/>
<dbReference type="NCBIfam" id="TIGR01496">
    <property type="entry name" value="DHPS"/>
    <property type="match status" value="1"/>
</dbReference>
<dbReference type="RefSeq" id="WP_111359955.1">
    <property type="nucleotide sequence ID" value="NZ_NHSK01000218.1"/>
</dbReference>
<dbReference type="EMBL" id="NPEU01000515">
    <property type="protein sequence ID" value="RAI31285.1"/>
    <property type="molecule type" value="Genomic_DNA"/>
</dbReference>
<dbReference type="GO" id="GO:0046654">
    <property type="term" value="P:tetrahydrofolate biosynthetic process"/>
    <property type="evidence" value="ECO:0007669"/>
    <property type="project" value="UniProtKB-UniPathway"/>
</dbReference>
<dbReference type="InterPro" id="IPR000489">
    <property type="entry name" value="Pterin-binding_dom"/>
</dbReference>
<dbReference type="InterPro" id="IPR045031">
    <property type="entry name" value="DHP_synth-like"/>
</dbReference>
<dbReference type="PANTHER" id="PTHR20941">
    <property type="entry name" value="FOLATE SYNTHESIS PROTEINS"/>
    <property type="match status" value="1"/>
</dbReference>
<dbReference type="OrthoDB" id="9811744at2"/>
<dbReference type="AlphaFoldDB" id="A0A327K0L8"/>
<dbReference type="GO" id="GO:0004156">
    <property type="term" value="F:dihydropteroate synthase activity"/>
    <property type="evidence" value="ECO:0007669"/>
    <property type="project" value="UniProtKB-EC"/>
</dbReference>
<dbReference type="Gene3D" id="3.20.20.20">
    <property type="entry name" value="Dihydropteroate synthase-like"/>
    <property type="match status" value="1"/>
</dbReference>
<dbReference type="Proteomes" id="UP000248863">
    <property type="component" value="Unassembled WGS sequence"/>
</dbReference>
<gene>
    <name evidence="11" type="primary">folP</name>
    <name evidence="11" type="ORF">CH338_26070</name>
</gene>
<dbReference type="PROSITE" id="PS00792">
    <property type="entry name" value="DHPS_1"/>
    <property type="match status" value="1"/>
</dbReference>
<evidence type="ECO:0000256" key="4">
    <source>
        <dbReference type="ARBA" id="ARBA00012458"/>
    </source>
</evidence>
<dbReference type="PROSITE" id="PS50972">
    <property type="entry name" value="PTERIN_BINDING"/>
    <property type="match status" value="1"/>
</dbReference>
<evidence type="ECO:0000256" key="7">
    <source>
        <dbReference type="ARBA" id="ARBA00022842"/>
    </source>
</evidence>
<comment type="similarity">
    <text evidence="9">Belongs to the DHPS family.</text>
</comment>
<keyword evidence="7 9" id="KW-0460">Magnesium</keyword>
<accession>A0A327K0L8</accession>
<comment type="function">
    <text evidence="9">Catalyzes the condensation of para-aminobenzoate (pABA) with 6-hydroxymethyl-7,8-dihydropterin diphosphate (DHPt-PP) to form 7,8-dihydropteroate (H2Pte), the immediate precursor of folate derivatives.</text>
</comment>
<comment type="cofactor">
    <cofactor evidence="2 9">
        <name>Mg(2+)</name>
        <dbReference type="ChEBI" id="CHEBI:18420"/>
    </cofactor>
</comment>
<dbReference type="CDD" id="cd00739">
    <property type="entry name" value="DHPS"/>
    <property type="match status" value="1"/>
</dbReference>
<evidence type="ECO:0000256" key="8">
    <source>
        <dbReference type="ARBA" id="ARBA00022909"/>
    </source>
</evidence>
<comment type="pathway">
    <text evidence="3 9">Cofactor biosynthesis; tetrahydrofolate biosynthesis; 7,8-dihydrofolate from 2-amino-4-hydroxy-6-hydroxymethyl-7,8-dihydropteridine diphosphate and 4-aminobenzoate: step 1/2.</text>
</comment>
<protein>
    <recommendedName>
        <fullName evidence="4 9">Dihydropteroate synthase</fullName>
        <shortName evidence="9">DHPS</shortName>
        <ecNumber evidence="4 9">2.5.1.15</ecNumber>
    </recommendedName>
    <alternativeName>
        <fullName evidence="9">Dihydropteroate pyrophosphorylase</fullName>
    </alternativeName>
</protein>
<sequence length="279" mass="28734">MTASPVLATPLRLADLLQAGRPLVMGVLNVTPDSFSDGGQFLDPATAIAQAERMVAAGADIVDVGAESTRPYGGAKPVTAADEIARLAPVLPAVVAMGVPVSIDTMKAAVAAWALDQGAAILNDVWGLQRDPEMAPLAARRGVPIVVMHNRDQADPAIDIVADVEAFFARSLAIAAEAGLAPEQIVLDPGIGFGKTPAQSIATLAATRRFLGFGRPLLVGASRKRFIDSVSPAPPDQRLGGSIAAHLLAVLDGAAIVRVHDVAETVQALRVAAAIRTMT</sequence>
<dbReference type="InterPro" id="IPR011005">
    <property type="entry name" value="Dihydropteroate_synth-like_sf"/>
</dbReference>
<feature type="domain" description="Pterin-binding" evidence="10">
    <location>
        <begin position="22"/>
        <end position="270"/>
    </location>
</feature>
<dbReference type="UniPathway" id="UPA00077">
    <property type="reaction ID" value="UER00156"/>
</dbReference>